<evidence type="ECO:0000313" key="3">
    <source>
        <dbReference type="Proteomes" id="UP000766629"/>
    </source>
</evidence>
<evidence type="ECO:0000313" key="2">
    <source>
        <dbReference type="EMBL" id="MBY6138709.1"/>
    </source>
</evidence>
<accession>A0ABS7NBX6</accession>
<dbReference type="SUPFAM" id="SSF51294">
    <property type="entry name" value="Hedgehog/intein (Hint) domain"/>
    <property type="match status" value="1"/>
</dbReference>
<reference evidence="2 3" key="1">
    <citation type="submission" date="2021-06" db="EMBL/GenBank/DDBJ databases">
        <title>50 bacteria genomes isolated from Dapeng, Shenzhen, China.</title>
        <authorList>
            <person name="Zheng W."/>
            <person name="Yu S."/>
            <person name="Huang Y."/>
        </authorList>
    </citation>
    <scope>NUCLEOTIDE SEQUENCE [LARGE SCALE GENOMIC DNA]</scope>
    <source>
        <strain evidence="2 3">DP1N14-2</strain>
    </source>
</reference>
<name>A0ABS7NBX6_9RHOB</name>
<dbReference type="InterPro" id="IPR028992">
    <property type="entry name" value="Hedgehog/Intein_dom"/>
</dbReference>
<comment type="caution">
    <text evidence="2">The sequence shown here is derived from an EMBL/GenBank/DDBJ whole genome shotgun (WGS) entry which is preliminary data.</text>
</comment>
<keyword evidence="3" id="KW-1185">Reference proteome</keyword>
<organism evidence="2 3">
    <name type="scientific">Leisingera daeponensis</name>
    <dbReference type="NCBI Taxonomy" id="405746"/>
    <lineage>
        <taxon>Bacteria</taxon>
        <taxon>Pseudomonadati</taxon>
        <taxon>Pseudomonadota</taxon>
        <taxon>Alphaproteobacteria</taxon>
        <taxon>Rhodobacterales</taxon>
        <taxon>Roseobacteraceae</taxon>
        <taxon>Leisingera</taxon>
    </lineage>
</organism>
<dbReference type="Proteomes" id="UP000766629">
    <property type="component" value="Unassembled WGS sequence"/>
</dbReference>
<dbReference type="RefSeq" id="WP_222507474.1">
    <property type="nucleotide sequence ID" value="NZ_JAHVJA010000001.1"/>
</dbReference>
<sequence>MLDWLLKRTNSPAGGVMNSGFPLIPVGQGGFLAGTHVASNLGWRPVEALTPGDKVLTFDHGMQTVVELQREVMIPAEGDLEPARCPLFVPRDALMNRVPMWLMPDQGVLLESELVEDAQGDPFAIVPACALEGYRGIRRMHPGAQLELVMPRFAEDQVIYLEAGMLGYAAAPANLMCGRVFSEQGAYRVLDPDEARGLVLSMMAEEDFWPAGAATGVSQPEARM</sequence>
<feature type="domain" description="Hedgehog/Intein (Hint)" evidence="1">
    <location>
        <begin position="31"/>
        <end position="162"/>
    </location>
</feature>
<dbReference type="Pfam" id="PF13403">
    <property type="entry name" value="Hint_2"/>
    <property type="match status" value="1"/>
</dbReference>
<protein>
    <submittedName>
        <fullName evidence="2">Hint domain-containing protein</fullName>
    </submittedName>
</protein>
<gene>
    <name evidence="2" type="ORF">KUV26_04600</name>
</gene>
<proteinExistence type="predicted"/>
<dbReference type="EMBL" id="JAHVJA010000001">
    <property type="protein sequence ID" value="MBY6138709.1"/>
    <property type="molecule type" value="Genomic_DNA"/>
</dbReference>
<evidence type="ECO:0000259" key="1">
    <source>
        <dbReference type="Pfam" id="PF13403"/>
    </source>
</evidence>
<dbReference type="InterPro" id="IPR036844">
    <property type="entry name" value="Hint_dom_sf"/>
</dbReference>